<accession>A0A0V0RLC2</accession>
<reference evidence="1 2" key="1">
    <citation type="submission" date="2015-01" db="EMBL/GenBank/DDBJ databases">
        <title>Evolution of Trichinella species and genotypes.</title>
        <authorList>
            <person name="Korhonen P.K."/>
            <person name="Edoardo P."/>
            <person name="Giuseppe L.R."/>
            <person name="Gasser R.B."/>
        </authorList>
    </citation>
    <scope>NUCLEOTIDE SEQUENCE [LARGE SCALE GENOMIC DNA]</scope>
    <source>
        <strain evidence="1">ISS37</strain>
    </source>
</reference>
<organism evidence="1 2">
    <name type="scientific">Trichinella nelsoni</name>
    <dbReference type="NCBI Taxonomy" id="6336"/>
    <lineage>
        <taxon>Eukaryota</taxon>
        <taxon>Metazoa</taxon>
        <taxon>Ecdysozoa</taxon>
        <taxon>Nematoda</taxon>
        <taxon>Enoplea</taxon>
        <taxon>Dorylaimia</taxon>
        <taxon>Trichinellida</taxon>
        <taxon>Trichinellidae</taxon>
        <taxon>Trichinella</taxon>
    </lineage>
</organism>
<dbReference type="EMBL" id="JYDL01000137">
    <property type="protein sequence ID" value="KRX15232.1"/>
    <property type="molecule type" value="Genomic_DNA"/>
</dbReference>
<evidence type="ECO:0000313" key="1">
    <source>
        <dbReference type="EMBL" id="KRX15232.1"/>
    </source>
</evidence>
<sequence length="86" mass="10312">MTKVNGYVYFYILLHKYSTISNNQVYLCKTFRNCRLCEFTKKNNQDLFIGTQSRNGDRRAGRVRYENAMPRLEKTKDPLIQITFNY</sequence>
<proteinExistence type="predicted"/>
<dbReference type="Proteomes" id="UP000054630">
    <property type="component" value="Unassembled WGS sequence"/>
</dbReference>
<dbReference type="AlphaFoldDB" id="A0A0V0RLC2"/>
<gene>
    <name evidence="1" type="ORF">T07_7276</name>
</gene>
<name>A0A0V0RLC2_9BILA</name>
<comment type="caution">
    <text evidence="1">The sequence shown here is derived from an EMBL/GenBank/DDBJ whole genome shotgun (WGS) entry which is preliminary data.</text>
</comment>
<protein>
    <submittedName>
        <fullName evidence="1">Uncharacterized protein</fullName>
    </submittedName>
</protein>
<keyword evidence="2" id="KW-1185">Reference proteome</keyword>
<evidence type="ECO:0000313" key="2">
    <source>
        <dbReference type="Proteomes" id="UP000054630"/>
    </source>
</evidence>